<accession>A0ABV5B8G7</accession>
<name>A0ABV5B8G7_9BACL</name>
<keyword evidence="2" id="KW-1185">Reference proteome</keyword>
<evidence type="ECO:0000313" key="2">
    <source>
        <dbReference type="Proteomes" id="UP001580407"/>
    </source>
</evidence>
<dbReference type="EMBL" id="JBHILM010000014">
    <property type="protein sequence ID" value="MFB5681988.1"/>
    <property type="molecule type" value="Genomic_DNA"/>
</dbReference>
<proteinExistence type="predicted"/>
<organism evidence="1 2">
    <name type="scientific">Paenibacillus terreus</name>
    <dbReference type="NCBI Taxonomy" id="1387834"/>
    <lineage>
        <taxon>Bacteria</taxon>
        <taxon>Bacillati</taxon>
        <taxon>Bacillota</taxon>
        <taxon>Bacilli</taxon>
        <taxon>Bacillales</taxon>
        <taxon>Paenibacillaceae</taxon>
        <taxon>Paenibacillus</taxon>
    </lineage>
</organism>
<sequence>MYDQDGKLVQEVQTTANTMKSKPIGYDSGQLFLLTPAGEGKAQVSAVDLN</sequence>
<protein>
    <submittedName>
        <fullName evidence="1">Uncharacterized protein</fullName>
    </submittedName>
</protein>
<comment type="caution">
    <text evidence="1">The sequence shown here is derived from an EMBL/GenBank/DDBJ whole genome shotgun (WGS) entry which is preliminary data.</text>
</comment>
<gene>
    <name evidence="1" type="ORF">ACE3NQ_13780</name>
</gene>
<evidence type="ECO:0000313" key="1">
    <source>
        <dbReference type="EMBL" id="MFB5681988.1"/>
    </source>
</evidence>
<reference evidence="1 2" key="1">
    <citation type="submission" date="2024-09" db="EMBL/GenBank/DDBJ databases">
        <authorList>
            <person name="Ruan L."/>
        </authorList>
    </citation>
    <scope>NUCLEOTIDE SEQUENCE [LARGE SCALE GENOMIC DNA]</scope>
    <source>
        <strain evidence="1 2">D33</strain>
    </source>
</reference>
<dbReference type="RefSeq" id="WP_375525756.1">
    <property type="nucleotide sequence ID" value="NZ_JBHILM010000014.1"/>
</dbReference>
<dbReference type="Proteomes" id="UP001580407">
    <property type="component" value="Unassembled WGS sequence"/>
</dbReference>